<dbReference type="Gene3D" id="1.10.10.10">
    <property type="entry name" value="Winged helix-like DNA-binding domain superfamily/Winged helix DNA-binding domain"/>
    <property type="match status" value="1"/>
</dbReference>
<keyword evidence="2" id="KW-0805">Transcription regulation</keyword>
<keyword evidence="4" id="KW-0804">Transcription</keyword>
<evidence type="ECO:0000313" key="6">
    <source>
        <dbReference type="EMBL" id="OUI78886.1"/>
    </source>
</evidence>
<reference evidence="7" key="1">
    <citation type="submission" date="2014-06" db="EMBL/GenBank/DDBJ databases">
        <authorList>
            <person name="Winans N.J."/>
            <person name="Newell P.D."/>
            <person name="Douglas A.E."/>
        </authorList>
    </citation>
    <scope>NUCLEOTIDE SEQUENCE [LARGE SCALE GENOMIC DNA]</scope>
    <source>
        <strain evidence="7">DmL_052</strain>
    </source>
</reference>
<evidence type="ECO:0000259" key="5">
    <source>
        <dbReference type="PROSITE" id="PS50931"/>
    </source>
</evidence>
<keyword evidence="3" id="KW-0238">DNA-binding</keyword>
<dbReference type="SUPFAM" id="SSF53850">
    <property type="entry name" value="Periplasmic binding protein-like II"/>
    <property type="match status" value="1"/>
</dbReference>
<dbReference type="InterPro" id="IPR005119">
    <property type="entry name" value="LysR_subst-bd"/>
</dbReference>
<dbReference type="GO" id="GO:0003677">
    <property type="term" value="F:DNA binding"/>
    <property type="evidence" value="ECO:0007669"/>
    <property type="project" value="UniProtKB-KW"/>
</dbReference>
<dbReference type="Pfam" id="PF00126">
    <property type="entry name" value="HTH_1"/>
    <property type="match status" value="1"/>
</dbReference>
<dbReference type="GO" id="GO:0003700">
    <property type="term" value="F:DNA-binding transcription factor activity"/>
    <property type="evidence" value="ECO:0007669"/>
    <property type="project" value="InterPro"/>
</dbReference>
<comment type="caution">
    <text evidence="6">The sequence shown here is derived from an EMBL/GenBank/DDBJ whole genome shotgun (WGS) entry which is preliminary data.</text>
</comment>
<dbReference type="CDD" id="cd08411">
    <property type="entry name" value="PBP2_OxyR"/>
    <property type="match status" value="1"/>
</dbReference>
<evidence type="ECO:0000256" key="2">
    <source>
        <dbReference type="ARBA" id="ARBA00023015"/>
    </source>
</evidence>
<dbReference type="Gene3D" id="3.40.190.10">
    <property type="entry name" value="Periplasmic binding protein-like II"/>
    <property type="match status" value="2"/>
</dbReference>
<dbReference type="AlphaFoldDB" id="A0A251ZW40"/>
<accession>A0A251ZW40</accession>
<evidence type="ECO:0000256" key="3">
    <source>
        <dbReference type="ARBA" id="ARBA00023125"/>
    </source>
</evidence>
<comment type="similarity">
    <text evidence="1">Belongs to the LysR transcriptional regulatory family.</text>
</comment>
<organism evidence="6 7">
    <name type="scientific">Commensalibacter intestini</name>
    <dbReference type="NCBI Taxonomy" id="479936"/>
    <lineage>
        <taxon>Bacteria</taxon>
        <taxon>Pseudomonadati</taxon>
        <taxon>Pseudomonadota</taxon>
        <taxon>Alphaproteobacteria</taxon>
        <taxon>Acetobacterales</taxon>
        <taxon>Acetobacteraceae</taxon>
    </lineage>
</organism>
<evidence type="ECO:0000256" key="1">
    <source>
        <dbReference type="ARBA" id="ARBA00009437"/>
    </source>
</evidence>
<evidence type="ECO:0000313" key="7">
    <source>
        <dbReference type="Proteomes" id="UP000194946"/>
    </source>
</evidence>
<dbReference type="PANTHER" id="PTHR30346:SF10">
    <property type="entry name" value="TRANSCRIPTIONAL REGULATOR OF OXIDATIVE STRESS OXYR"/>
    <property type="match status" value="1"/>
</dbReference>
<dbReference type="InterPro" id="IPR036390">
    <property type="entry name" value="WH_DNA-bd_sf"/>
</dbReference>
<dbReference type="PROSITE" id="PS50931">
    <property type="entry name" value="HTH_LYSR"/>
    <property type="match status" value="1"/>
</dbReference>
<dbReference type="Pfam" id="PF03466">
    <property type="entry name" value="LysR_substrate"/>
    <property type="match status" value="1"/>
</dbReference>
<sequence length="307" mass="34102">MDILPSPQQLRYLIALSEQRHFGRAANVCSVTQSTLSAGILNLERQFNVSILDRTAGKRVVFTPIGEEVISQAKGALQGLESVRDIINFAQEPFSTSLKLGIIPTIAPYILPSIIHNINENYPKLTLSIHEDLTESLMEKLAIGFLDLLIIAMPCDCSGVETYALFKDDFSLILPKNHPLTELNQIPLDKINIKEVISLQDGHCLRDQTLDMCRQGQSFKTVTDAQNDFTASSLKTVVNMVGMGLGVAFIPEMAIESEVGNRYDIVVRPLEGNPTCRTIGLAWRRNSLRSSEFKQLEKVFQSVKNSP</sequence>
<dbReference type="GO" id="GO:0032993">
    <property type="term" value="C:protein-DNA complex"/>
    <property type="evidence" value="ECO:0007669"/>
    <property type="project" value="TreeGrafter"/>
</dbReference>
<dbReference type="EMBL" id="JOPB01000003">
    <property type="protein sequence ID" value="OUI78886.1"/>
    <property type="molecule type" value="Genomic_DNA"/>
</dbReference>
<dbReference type="InterPro" id="IPR036388">
    <property type="entry name" value="WH-like_DNA-bd_sf"/>
</dbReference>
<evidence type="ECO:0000256" key="4">
    <source>
        <dbReference type="ARBA" id="ARBA00023163"/>
    </source>
</evidence>
<protein>
    <submittedName>
        <fullName evidence="6">LysR family transcriptional regulator</fullName>
    </submittedName>
</protein>
<dbReference type="InterPro" id="IPR000847">
    <property type="entry name" value="LysR_HTH_N"/>
</dbReference>
<gene>
    <name evidence="6" type="ORF">HK18_05695</name>
</gene>
<name>A0A251ZW40_9PROT</name>
<dbReference type="PANTHER" id="PTHR30346">
    <property type="entry name" value="TRANSCRIPTIONAL DUAL REGULATOR HCAR-RELATED"/>
    <property type="match status" value="1"/>
</dbReference>
<feature type="domain" description="HTH lysR-type" evidence="5">
    <location>
        <begin position="5"/>
        <end position="63"/>
    </location>
</feature>
<proteinExistence type="inferred from homology"/>
<dbReference type="SUPFAM" id="SSF46785">
    <property type="entry name" value="Winged helix' DNA-binding domain"/>
    <property type="match status" value="1"/>
</dbReference>
<keyword evidence="7" id="KW-1185">Reference proteome</keyword>
<dbReference type="Proteomes" id="UP000194946">
    <property type="component" value="Unassembled WGS sequence"/>
</dbReference>
<dbReference type="RefSeq" id="WP_086631994.1">
    <property type="nucleotide sequence ID" value="NZ_JOPB01000003.1"/>
</dbReference>